<evidence type="ECO:0000256" key="4">
    <source>
        <dbReference type="ARBA" id="ARBA00022475"/>
    </source>
</evidence>
<evidence type="ECO:0000256" key="12">
    <source>
        <dbReference type="SAM" id="MobiDB-lite"/>
    </source>
</evidence>
<dbReference type="eggNOG" id="COG3004">
    <property type="taxonomic scope" value="Bacteria"/>
</dbReference>
<dbReference type="KEGG" id="rmu:RMDY18_19490"/>
<keyword evidence="2 11" id="KW-0813">Transport</keyword>
<comment type="subcellular location">
    <subcellularLocation>
        <location evidence="1">Cell inner membrane</location>
        <topology evidence="1">Multi-pass membrane protein</topology>
    </subcellularLocation>
    <subcellularLocation>
        <location evidence="11">Cell membrane</location>
        <topology evidence="11">Multi-pass membrane protein</topology>
    </subcellularLocation>
</comment>
<organism evidence="13 14">
    <name type="scientific">Rothia mucilaginosa (strain DY-18)</name>
    <name type="common">Stomatococcus mucilaginosus</name>
    <dbReference type="NCBI Taxonomy" id="680646"/>
    <lineage>
        <taxon>Bacteria</taxon>
        <taxon>Bacillati</taxon>
        <taxon>Actinomycetota</taxon>
        <taxon>Actinomycetes</taxon>
        <taxon>Micrococcales</taxon>
        <taxon>Micrococcaceae</taxon>
        <taxon>Rothia</taxon>
    </lineage>
</organism>
<feature type="compositionally biased region" description="Polar residues" evidence="12">
    <location>
        <begin position="81"/>
        <end position="92"/>
    </location>
</feature>
<evidence type="ECO:0000256" key="3">
    <source>
        <dbReference type="ARBA" id="ARBA00022449"/>
    </source>
</evidence>
<evidence type="ECO:0000256" key="11">
    <source>
        <dbReference type="HAMAP-Rule" id="MF_01844"/>
    </source>
</evidence>
<reference evidence="13 14" key="2">
    <citation type="journal article" date="2010" name="J Osaka Dent Univ">
        <title>Isolation and identification of Rothia mucilaginosa from persistent apical periodontitis lesions.</title>
        <authorList>
            <person name="Yamane K."/>
            <person name="Yoshida M."/>
            <person name="Fujihira T."/>
            <person name="Baba T."/>
            <person name="Tsuji N."/>
            <person name="Hayashi H."/>
            <person name="Sugimori C."/>
            <person name="Yamanaka T."/>
            <person name="Mashimo C."/>
            <person name="Nambu T."/>
            <person name="Kawai H."/>
            <person name="Fukushima H."/>
        </authorList>
    </citation>
    <scope>NUCLEOTIDE SEQUENCE [LARGE SCALE GENOMIC DNA]</scope>
    <source>
        <strain evidence="13 14">DY-18</strain>
    </source>
</reference>
<dbReference type="HOGENOM" id="CLU_015803_0_0_11"/>
<keyword evidence="8 11" id="KW-0406">Ion transport</keyword>
<dbReference type="Pfam" id="PF06965">
    <property type="entry name" value="Na_H_antiport_1"/>
    <property type="match status" value="1"/>
</dbReference>
<keyword evidence="5 11" id="KW-0812">Transmembrane</keyword>
<proteinExistence type="inferred from homology"/>
<evidence type="ECO:0000313" key="14">
    <source>
        <dbReference type="Proteomes" id="UP000001883"/>
    </source>
</evidence>
<dbReference type="Proteomes" id="UP000001883">
    <property type="component" value="Chromosome"/>
</dbReference>
<gene>
    <name evidence="11" type="primary">nhaA</name>
    <name evidence="13" type="ordered locus">RMDY18_19490</name>
</gene>
<protein>
    <recommendedName>
        <fullName evidence="11">Na(+)/H(+) antiporter NhaA</fullName>
    </recommendedName>
    <alternativeName>
        <fullName evidence="11">Sodium/proton antiporter NhaA</fullName>
    </alternativeName>
</protein>
<dbReference type="Gene3D" id="1.20.1530.10">
    <property type="entry name" value="Na+/H+ antiporter like domain"/>
    <property type="match status" value="1"/>
</dbReference>
<evidence type="ECO:0000256" key="6">
    <source>
        <dbReference type="ARBA" id="ARBA00022989"/>
    </source>
</evidence>
<reference evidence="13 14" key="3">
    <citation type="journal article" date="2010" name="Sequencing">
        <title>Complete Genome Sequence of Rothia mucilaginosa DY-18: A Clinical Isolate with Dense Meshwork-Like Structures from a Persistent Apical Periodontitis Lesion.</title>
        <authorList>
            <person name="Yamane K."/>
            <person name="Nambu T."/>
            <person name="Yamanaka T."/>
            <person name="Mashimo C."/>
            <person name="Sugimori C."/>
            <person name="Leung K.-P."/>
            <person name="Fukushima H."/>
        </authorList>
    </citation>
    <scope>NUCLEOTIDE SEQUENCE [LARGE SCALE GENOMIC DNA]</scope>
    <source>
        <strain evidence="13 14">DY-18</strain>
    </source>
</reference>
<comment type="catalytic activity">
    <reaction evidence="11">
        <text>Na(+)(in) + 2 H(+)(out) = Na(+)(out) + 2 H(+)(in)</text>
        <dbReference type="Rhea" id="RHEA:29251"/>
        <dbReference type="ChEBI" id="CHEBI:15378"/>
        <dbReference type="ChEBI" id="CHEBI:29101"/>
    </reaction>
</comment>
<dbReference type="PANTHER" id="PTHR30341">
    <property type="entry name" value="SODIUM ION/PROTON ANTIPORTER NHAA-RELATED"/>
    <property type="match status" value="1"/>
</dbReference>
<feature type="transmembrane region" description="Helical" evidence="11">
    <location>
        <begin position="473"/>
        <end position="490"/>
    </location>
</feature>
<feature type="region of interest" description="Disordered" evidence="12">
    <location>
        <begin position="49"/>
        <end position="92"/>
    </location>
</feature>
<evidence type="ECO:0000256" key="1">
    <source>
        <dbReference type="ARBA" id="ARBA00004429"/>
    </source>
</evidence>
<dbReference type="InterPro" id="IPR004670">
    <property type="entry name" value="NhaA"/>
</dbReference>
<evidence type="ECO:0000256" key="2">
    <source>
        <dbReference type="ARBA" id="ARBA00022448"/>
    </source>
</evidence>
<dbReference type="PANTHER" id="PTHR30341:SF0">
    <property type="entry name" value="NA(+)_H(+) ANTIPORTER NHAA"/>
    <property type="match status" value="1"/>
</dbReference>
<feature type="transmembrane region" description="Helical" evidence="11">
    <location>
        <begin position="153"/>
        <end position="173"/>
    </location>
</feature>
<dbReference type="InterPro" id="IPR023171">
    <property type="entry name" value="Na/H_antiporter_dom_sf"/>
</dbReference>
<dbReference type="GO" id="GO:0015385">
    <property type="term" value="F:sodium:proton antiporter activity"/>
    <property type="evidence" value="ECO:0007669"/>
    <property type="project" value="UniProtKB-UniRule"/>
</dbReference>
<sequence>MTARHLVDHAEYLQNIKRSALPTHRGEGGTFMHINHEKSLQRTVQELKAASGYSNTHTAQSKLKSLRRRRIPRQKEERMTHTNPDTLSRGSYSNSRRVADILRAETVGGTVLLIATVLAVVLANTPASTFYFGLRDTVVGPVIPGFNHLQMSIGTWAADGLLVVFFFLTGLELKKEFVIGDLKSPSTAIVPIAAAFGGVAVPAIIYTALNFTSPTALHGWAIPTATDIAFAVSVLAAVGTFLPSAMRVFLLTLAVVDDLIAICIIAIFYTNNFHGEYLLFALIPLALFAFIAYRGETMLHLKPLAAWVLLLPLGIITWALFLESGIHATISGVVLGFLVPVKMSARSEAAQAEHGLAEVLEHRFRPLSTGICVPIFAFFSAGVAVGGFEGLGRALTDSVAVGIMVALVAGKTIGIFGTTWLVTRFKNANLDPDIAWIDVVGLAATGGIGFTVSLLVAELSFPHGSPHTEDAKIAILVGSVLAAIVGAAILSRRNKHYRALAEKETVDADDNGIPDVFEGTYRDPKAEA</sequence>
<keyword evidence="6 11" id="KW-1133">Transmembrane helix</keyword>
<feature type="transmembrane region" description="Helical" evidence="11">
    <location>
        <begin position="275"/>
        <end position="292"/>
    </location>
</feature>
<dbReference type="HAMAP" id="MF_01844">
    <property type="entry name" value="NhaA"/>
    <property type="match status" value="1"/>
</dbReference>
<evidence type="ECO:0000256" key="8">
    <source>
        <dbReference type="ARBA" id="ARBA00023065"/>
    </source>
</evidence>
<accession>D2NQ63</accession>
<feature type="transmembrane region" description="Helical" evidence="11">
    <location>
        <begin position="366"/>
        <end position="388"/>
    </location>
</feature>
<evidence type="ECO:0000256" key="5">
    <source>
        <dbReference type="ARBA" id="ARBA00022692"/>
    </source>
</evidence>
<feature type="transmembrane region" description="Helical" evidence="11">
    <location>
        <begin position="328"/>
        <end position="345"/>
    </location>
</feature>
<comment type="similarity">
    <text evidence="11">Belongs to the NhaA Na(+)/H(+) (TC 2.A.33) antiporter family.</text>
</comment>
<keyword evidence="9 11" id="KW-0472">Membrane</keyword>
<keyword evidence="14" id="KW-1185">Reference proteome</keyword>
<dbReference type="NCBIfam" id="TIGR00773">
    <property type="entry name" value="NhaA"/>
    <property type="match status" value="1"/>
</dbReference>
<keyword evidence="4 11" id="KW-1003">Cell membrane</keyword>
<feature type="transmembrane region" description="Helical" evidence="11">
    <location>
        <begin position="304"/>
        <end position="322"/>
    </location>
</feature>
<keyword evidence="7 11" id="KW-0915">Sodium</keyword>
<evidence type="ECO:0000256" key="7">
    <source>
        <dbReference type="ARBA" id="ARBA00023053"/>
    </source>
</evidence>
<name>D2NQ63_ROTMD</name>
<keyword evidence="10 11" id="KW-0739">Sodium transport</keyword>
<dbReference type="STRING" id="680646.RMDY18_19490"/>
<dbReference type="EMBL" id="AP011540">
    <property type="protein sequence ID" value="BAI65781.1"/>
    <property type="molecule type" value="Genomic_DNA"/>
</dbReference>
<evidence type="ECO:0000256" key="9">
    <source>
        <dbReference type="ARBA" id="ARBA00023136"/>
    </source>
</evidence>
<reference evidence="14" key="1">
    <citation type="submission" date="2009-07" db="EMBL/GenBank/DDBJ databases">
        <title>Complete genome sequence of Rothia mucilaginosa DJ.</title>
        <authorList>
            <person name="Yamane K."/>
            <person name="Nambu T."/>
            <person name="Mashimo C."/>
            <person name="Sugimori C."/>
            <person name="Yamanaka T."/>
            <person name="Leung K."/>
            <person name="Fukushima H."/>
        </authorList>
    </citation>
    <scope>NUCLEOTIDE SEQUENCE [LARGE SCALE GENOMIC DNA]</scope>
    <source>
        <strain evidence="14">DY-18</strain>
    </source>
</reference>
<feature type="transmembrane region" description="Helical" evidence="11">
    <location>
        <begin position="185"/>
        <end position="208"/>
    </location>
</feature>
<feature type="transmembrane region" description="Helical" evidence="11">
    <location>
        <begin position="220"/>
        <end position="242"/>
    </location>
</feature>
<evidence type="ECO:0000256" key="10">
    <source>
        <dbReference type="ARBA" id="ARBA00023201"/>
    </source>
</evidence>
<keyword evidence="3 11" id="KW-0050">Antiport</keyword>
<feature type="transmembrane region" description="Helical" evidence="11">
    <location>
        <begin position="400"/>
        <end position="422"/>
    </location>
</feature>
<dbReference type="GO" id="GO:0005886">
    <property type="term" value="C:plasma membrane"/>
    <property type="evidence" value="ECO:0007669"/>
    <property type="project" value="UniProtKB-SubCell"/>
</dbReference>
<feature type="transmembrane region" description="Helical" evidence="11">
    <location>
        <begin position="249"/>
        <end position="269"/>
    </location>
</feature>
<evidence type="ECO:0000313" key="13">
    <source>
        <dbReference type="EMBL" id="BAI65781.1"/>
    </source>
</evidence>
<dbReference type="GO" id="GO:0006885">
    <property type="term" value="P:regulation of pH"/>
    <property type="evidence" value="ECO:0007669"/>
    <property type="project" value="UniProtKB-UniRule"/>
</dbReference>
<feature type="compositionally biased region" description="Polar residues" evidence="12">
    <location>
        <begin position="52"/>
        <end position="63"/>
    </location>
</feature>
<dbReference type="AlphaFoldDB" id="D2NQ63"/>
<feature type="transmembrane region" description="Helical" evidence="11">
    <location>
        <begin position="434"/>
        <end position="461"/>
    </location>
</feature>
<comment type="function">
    <text evidence="11">Na(+)/H(+) antiporter that extrudes sodium in exchange for external protons.</text>
</comment>
<feature type="transmembrane region" description="Helical" evidence="11">
    <location>
        <begin position="111"/>
        <end position="133"/>
    </location>
</feature>